<gene>
    <name evidence="2" type="ORF">LZC95_21560</name>
</gene>
<keyword evidence="3" id="KW-1185">Reference proteome</keyword>
<dbReference type="InterPro" id="IPR037482">
    <property type="entry name" value="ST1585_MBL-fold"/>
</dbReference>
<evidence type="ECO:0000313" key="3">
    <source>
        <dbReference type="Proteomes" id="UP001379533"/>
    </source>
</evidence>
<dbReference type="InterPro" id="IPR050855">
    <property type="entry name" value="NDM-1-like"/>
</dbReference>
<dbReference type="PANTHER" id="PTHR42951:SF22">
    <property type="entry name" value="METALLO BETA-LACTAMASE SUPERFAMILY LIPOPROTEIN"/>
    <property type="match status" value="1"/>
</dbReference>
<proteinExistence type="predicted"/>
<organism evidence="2 3">
    <name type="scientific">Pendulispora brunnea</name>
    <dbReference type="NCBI Taxonomy" id="2905690"/>
    <lineage>
        <taxon>Bacteria</taxon>
        <taxon>Pseudomonadati</taxon>
        <taxon>Myxococcota</taxon>
        <taxon>Myxococcia</taxon>
        <taxon>Myxococcales</taxon>
        <taxon>Sorangiineae</taxon>
        <taxon>Pendulisporaceae</taxon>
        <taxon>Pendulispora</taxon>
    </lineage>
</organism>
<evidence type="ECO:0000313" key="2">
    <source>
        <dbReference type="EMBL" id="WXA99395.1"/>
    </source>
</evidence>
<protein>
    <submittedName>
        <fullName evidence="2">MBL fold metallo-hydrolase</fullName>
    </submittedName>
</protein>
<dbReference type="RefSeq" id="WP_394850033.1">
    <property type="nucleotide sequence ID" value="NZ_CP089982.1"/>
</dbReference>
<dbReference type="Pfam" id="PF00753">
    <property type="entry name" value="Lactamase_B"/>
    <property type="match status" value="1"/>
</dbReference>
<name>A0ABZ2KQS5_9BACT</name>
<reference evidence="2 3" key="1">
    <citation type="submission" date="2021-12" db="EMBL/GenBank/DDBJ databases">
        <title>Discovery of the Pendulisporaceae a myxobacterial family with distinct sporulation behavior and unique specialized metabolism.</title>
        <authorList>
            <person name="Garcia R."/>
            <person name="Popoff A."/>
            <person name="Bader C.D."/>
            <person name="Loehr J."/>
            <person name="Walesch S."/>
            <person name="Walt C."/>
            <person name="Boldt J."/>
            <person name="Bunk B."/>
            <person name="Haeckl F.J.F.P.J."/>
            <person name="Gunesch A.P."/>
            <person name="Birkelbach J."/>
            <person name="Nuebel U."/>
            <person name="Pietschmann T."/>
            <person name="Bach T."/>
            <person name="Mueller R."/>
        </authorList>
    </citation>
    <scope>NUCLEOTIDE SEQUENCE [LARGE SCALE GENOMIC DNA]</scope>
    <source>
        <strain evidence="2 3">MSr12523</strain>
    </source>
</reference>
<dbReference type="InterPro" id="IPR001279">
    <property type="entry name" value="Metallo-B-lactamas"/>
</dbReference>
<dbReference type="Proteomes" id="UP001379533">
    <property type="component" value="Chromosome"/>
</dbReference>
<dbReference type="EMBL" id="CP089982">
    <property type="protein sequence ID" value="WXA99395.1"/>
    <property type="molecule type" value="Genomic_DNA"/>
</dbReference>
<dbReference type="CDD" id="cd07726">
    <property type="entry name" value="ST1585-like_MBL-fold"/>
    <property type="match status" value="1"/>
</dbReference>
<sequence>MTKHERITVDSDITPQFTACYLRIAGDECAFIEAHTAHALPKLLAALRTQGKKPEDVRWILVTHAHLDHAAGASALVAACPNAILLAHPRAARHLIDPEKLVQSATAVYGEERFRQLYGEIAPIPKERVRTLEDGESVPLGDATLTVFHTSGHANHHFIVDDPRLETVYTGDTFGVIYPALQKHGLFAIPSTSPTNFDAAAAKASIERVLSLGERYVCPTHFGPFENPPAIAPQLLRFVERAGAWVEEASRGDESLEQMTARLARAWENAIAEEAPAFGEAEKKHLALDVELNAQGLAFVANAQRAKRLAKT</sequence>
<dbReference type="InterPro" id="IPR036866">
    <property type="entry name" value="RibonucZ/Hydroxyglut_hydro"/>
</dbReference>
<dbReference type="SMART" id="SM00849">
    <property type="entry name" value="Lactamase_B"/>
    <property type="match status" value="1"/>
</dbReference>
<feature type="domain" description="Metallo-beta-lactamase" evidence="1">
    <location>
        <begin position="17"/>
        <end position="221"/>
    </location>
</feature>
<evidence type="ECO:0000259" key="1">
    <source>
        <dbReference type="SMART" id="SM00849"/>
    </source>
</evidence>
<dbReference type="SUPFAM" id="SSF56281">
    <property type="entry name" value="Metallo-hydrolase/oxidoreductase"/>
    <property type="match status" value="1"/>
</dbReference>
<dbReference type="Gene3D" id="3.60.15.10">
    <property type="entry name" value="Ribonuclease Z/Hydroxyacylglutathione hydrolase-like"/>
    <property type="match status" value="1"/>
</dbReference>
<dbReference type="PANTHER" id="PTHR42951">
    <property type="entry name" value="METALLO-BETA-LACTAMASE DOMAIN-CONTAINING"/>
    <property type="match status" value="1"/>
</dbReference>
<accession>A0ABZ2KQS5</accession>